<dbReference type="KEGG" id="nta:107770600"/>
<proteinExistence type="predicted"/>
<dbReference type="AlphaFoldDB" id="A0A1S3Y098"/>
<feature type="region of interest" description="Disordered" evidence="2">
    <location>
        <begin position="208"/>
        <end position="263"/>
    </location>
</feature>
<dbReference type="RefSeq" id="XP_016445407.1">
    <property type="nucleotide sequence ID" value="XM_016589921.1"/>
</dbReference>
<keyword evidence="1" id="KW-0175">Coiled coil</keyword>
<evidence type="ECO:0000313" key="3">
    <source>
        <dbReference type="RefSeq" id="XP_016445407.1"/>
    </source>
</evidence>
<protein>
    <submittedName>
        <fullName evidence="3">Uncharacterized protein</fullName>
    </submittedName>
</protein>
<dbReference type="OrthoDB" id="1243001at2759"/>
<feature type="coiled-coil region" evidence="1">
    <location>
        <begin position="7"/>
        <end position="114"/>
    </location>
</feature>
<evidence type="ECO:0000256" key="1">
    <source>
        <dbReference type="SAM" id="Coils"/>
    </source>
</evidence>
<name>A0A1S3Y098_TOBAC</name>
<reference evidence="3" key="1">
    <citation type="submission" date="2025-08" db="UniProtKB">
        <authorList>
            <consortium name="RefSeq"/>
        </authorList>
    </citation>
    <scope>IDENTIFICATION</scope>
</reference>
<organism evidence="3">
    <name type="scientific">Nicotiana tabacum</name>
    <name type="common">Common tobacco</name>
    <dbReference type="NCBI Taxonomy" id="4097"/>
    <lineage>
        <taxon>Eukaryota</taxon>
        <taxon>Viridiplantae</taxon>
        <taxon>Streptophyta</taxon>
        <taxon>Embryophyta</taxon>
        <taxon>Tracheophyta</taxon>
        <taxon>Spermatophyta</taxon>
        <taxon>Magnoliopsida</taxon>
        <taxon>eudicotyledons</taxon>
        <taxon>Gunneridae</taxon>
        <taxon>Pentapetalae</taxon>
        <taxon>asterids</taxon>
        <taxon>lamiids</taxon>
        <taxon>Solanales</taxon>
        <taxon>Solanaceae</taxon>
        <taxon>Nicotianoideae</taxon>
        <taxon>Nicotianeae</taxon>
        <taxon>Nicotiana</taxon>
    </lineage>
</organism>
<gene>
    <name evidence="3" type="primary">LOC107770600</name>
</gene>
<dbReference type="PaxDb" id="4097-A0A1S3Y098"/>
<accession>A0A1S3Y098</accession>
<dbReference type="Gene3D" id="1.10.287.1490">
    <property type="match status" value="1"/>
</dbReference>
<evidence type="ECO:0000256" key="2">
    <source>
        <dbReference type="SAM" id="MobiDB-lite"/>
    </source>
</evidence>
<sequence>MLFDQAFSKSRAELARCEDELRKLMSEMDELKVFYAKREGELNDLRASSVKASQLRTELVKKADRVEQLRDELKTKEVVTLECKQNMDRLASEKDNLREQLASAESRLWSAKEEGHKLNELHIEAAAELSKVKSEADTFVSSYQTDVAAANARAREISAAAELNLSFTVNHARLESRRHTLEEVHAKGFDLFVEIEKVKALEEEAAALLSTDKDSVSGSESGDDEGEVPEGEKAPINQAAEGQTTEDVVSVDTAPERVTPTVD</sequence>